<accession>A0A6A4SCB8</accession>
<evidence type="ECO:0000313" key="2">
    <source>
        <dbReference type="EMBL" id="KAF0028534.1"/>
    </source>
</evidence>
<feature type="region of interest" description="Disordered" evidence="1">
    <location>
        <begin position="35"/>
        <end position="66"/>
    </location>
</feature>
<reference evidence="2 3" key="1">
    <citation type="submission" date="2019-06" db="EMBL/GenBank/DDBJ databases">
        <title>Draft genomes of female and male turbot (Scophthalmus maximus).</title>
        <authorList>
            <person name="Xu H."/>
            <person name="Xu X.-W."/>
            <person name="Shao C."/>
            <person name="Chen S."/>
        </authorList>
    </citation>
    <scope>NUCLEOTIDE SEQUENCE [LARGE SCALE GENOMIC DNA]</scope>
    <source>
        <strain evidence="2">Ysfricsl-2016a</strain>
        <tissue evidence="2">Blood</tissue>
    </source>
</reference>
<dbReference type="AlphaFoldDB" id="A0A6A4SCB8"/>
<dbReference type="Proteomes" id="UP000438429">
    <property type="component" value="Unassembled WGS sequence"/>
</dbReference>
<comment type="caution">
    <text evidence="2">The sequence shown here is derived from an EMBL/GenBank/DDBJ whole genome shotgun (WGS) entry which is preliminary data.</text>
</comment>
<sequence length="123" mass="14262">MKRRNFSHGEKWIEETLTTTTSTVLEDDDVTVSLTGRASWPSDSRRHGGGSQTKGDSGDVSPSNTRHIRFHPKQERMNCVMFLEQNKNSYNTNDAKPPNMKLQHRVNVTFWKTNEKQFFFLQT</sequence>
<name>A0A6A4SCB8_SCOMX</name>
<dbReference type="EMBL" id="VEVO01000017">
    <property type="protein sequence ID" value="KAF0028534.1"/>
    <property type="molecule type" value="Genomic_DNA"/>
</dbReference>
<evidence type="ECO:0000313" key="3">
    <source>
        <dbReference type="Proteomes" id="UP000438429"/>
    </source>
</evidence>
<protein>
    <submittedName>
        <fullName evidence="2">Uncharacterized protein</fullName>
    </submittedName>
</protein>
<proteinExistence type="predicted"/>
<gene>
    <name evidence="2" type="ORF">F2P81_019621</name>
</gene>
<evidence type="ECO:0000256" key="1">
    <source>
        <dbReference type="SAM" id="MobiDB-lite"/>
    </source>
</evidence>
<organism evidence="2 3">
    <name type="scientific">Scophthalmus maximus</name>
    <name type="common">Turbot</name>
    <name type="synonym">Psetta maxima</name>
    <dbReference type="NCBI Taxonomy" id="52904"/>
    <lineage>
        <taxon>Eukaryota</taxon>
        <taxon>Metazoa</taxon>
        <taxon>Chordata</taxon>
        <taxon>Craniata</taxon>
        <taxon>Vertebrata</taxon>
        <taxon>Euteleostomi</taxon>
        <taxon>Actinopterygii</taxon>
        <taxon>Neopterygii</taxon>
        <taxon>Teleostei</taxon>
        <taxon>Neoteleostei</taxon>
        <taxon>Acanthomorphata</taxon>
        <taxon>Carangaria</taxon>
        <taxon>Pleuronectiformes</taxon>
        <taxon>Pleuronectoidei</taxon>
        <taxon>Scophthalmidae</taxon>
        <taxon>Scophthalmus</taxon>
    </lineage>
</organism>